<dbReference type="EMBL" id="LR862131">
    <property type="protein sequence ID" value="CAD1837255.1"/>
    <property type="molecule type" value="Genomic_DNA"/>
</dbReference>
<reference evidence="1" key="1">
    <citation type="submission" date="2020-07" db="EMBL/GenBank/DDBJ databases">
        <authorList>
            <person name="Lin J."/>
        </authorList>
    </citation>
    <scope>NUCLEOTIDE SEQUENCE</scope>
</reference>
<organism evidence="1">
    <name type="scientific">Ananas comosus var. bracteatus</name>
    <name type="common">red pineapple</name>
    <dbReference type="NCBI Taxonomy" id="296719"/>
    <lineage>
        <taxon>Eukaryota</taxon>
        <taxon>Viridiplantae</taxon>
        <taxon>Streptophyta</taxon>
        <taxon>Embryophyta</taxon>
        <taxon>Tracheophyta</taxon>
        <taxon>Spermatophyta</taxon>
        <taxon>Magnoliopsida</taxon>
        <taxon>Liliopsida</taxon>
        <taxon>Poales</taxon>
        <taxon>Bromeliaceae</taxon>
        <taxon>Bromelioideae</taxon>
        <taxon>Ananas</taxon>
    </lineage>
</organism>
<name>A0A6V7Q2Z1_ANACO</name>
<dbReference type="AlphaFoldDB" id="A0A6V7Q2Z1"/>
<gene>
    <name evidence="1" type="ORF">CB5_LOCUS20466</name>
</gene>
<accession>A0A6V7Q2Z1</accession>
<protein>
    <submittedName>
        <fullName evidence="1">Uncharacterized protein</fullName>
    </submittedName>
</protein>
<sequence length="155" mass="17395">MAIVVLLPAAAGYGLPNAYKVYVVRMSIVQLSFIKLLEEICQKLGFRVPNCVATAGAEGWFVAYIDLPIARNRAIVEIARCWGAASPHFLLAKDDSARVAIQRMKAELDLHIKDINYDDCIMYKSMYDNVTVQFNDLLGQFIKLKCEHSILRDLG</sequence>
<proteinExistence type="predicted"/>
<evidence type="ECO:0000313" key="1">
    <source>
        <dbReference type="EMBL" id="CAD1837255.1"/>
    </source>
</evidence>